<accession>A0AA87B9H8</accession>
<feature type="transmembrane region" description="Helical" evidence="3">
    <location>
        <begin position="20"/>
        <end position="39"/>
    </location>
</feature>
<feature type="compositionally biased region" description="Acidic residues" evidence="2">
    <location>
        <begin position="495"/>
        <end position="504"/>
    </location>
</feature>
<feature type="compositionally biased region" description="Basic and acidic residues" evidence="2">
    <location>
        <begin position="427"/>
        <end position="443"/>
    </location>
</feature>
<dbReference type="PANTHER" id="PTHR36143:SF4">
    <property type="entry name" value="OS08G0177500 PROTEIN"/>
    <property type="match status" value="1"/>
</dbReference>
<proteinExistence type="predicted"/>
<gene>
    <name evidence="4" type="ORF">AYBTSS11_LOCUS31185</name>
</gene>
<keyword evidence="3" id="KW-0472">Membrane</keyword>
<keyword evidence="5" id="KW-1185">Reference proteome</keyword>
<dbReference type="EMBL" id="OY731408">
    <property type="protein sequence ID" value="CAJ1978977.1"/>
    <property type="molecule type" value="Genomic_DNA"/>
</dbReference>
<reference evidence="4" key="1">
    <citation type="submission" date="2023-10" db="EMBL/GenBank/DDBJ databases">
        <authorList>
            <person name="Domelevo Entfellner J.-B."/>
        </authorList>
    </citation>
    <scope>NUCLEOTIDE SEQUENCE</scope>
</reference>
<feature type="compositionally biased region" description="Basic and acidic residues" evidence="2">
    <location>
        <begin position="289"/>
        <end position="308"/>
    </location>
</feature>
<evidence type="ECO:0000256" key="3">
    <source>
        <dbReference type="SAM" id="Phobius"/>
    </source>
</evidence>
<feature type="compositionally biased region" description="Basic and acidic residues" evidence="2">
    <location>
        <begin position="505"/>
        <end position="514"/>
    </location>
</feature>
<dbReference type="PANTHER" id="PTHR36143">
    <property type="entry name" value="OS08G0177500 PROTEIN"/>
    <property type="match status" value="1"/>
</dbReference>
<protein>
    <submittedName>
        <fullName evidence="4">Uncharacterized protein</fullName>
    </submittedName>
</protein>
<sequence>MAYNKGVHSSGGGSNRGRPYALILLITFGVAVLGVMVLHKLREKRIYTLLVKEKDHQILSLQLLLQVTNSSQFFSSINPLPPLSWLLFLLRVILSSRHKERDRSKELREKNEEMKGKIYALRSQKMELSRTVVEMQSTLDSLKDEQKLMESAFEEQQNELRLMQEKGSNVGQGGSEIVALREDLKHKEAEIEDLKHRLESSVNNHPTTFPEIVTANGTMAGQDESEKEENSSEFAKHEGDDNENASKRELTKSKDGDVATDIRDETRTDGEFGKANEDQQSNGGGAAKDINDAEVRYEREKKAMREEQAENNADSSGQVKQLAGMKRKHNHTRRTKAKHLRTSKLTENGAADNHMGDKKVYKDEVKGRRIGKVSYEETFTREDEGRNKNSPKDKSRTKLLKLENKEDGIVTKVNNTKHDVTVSTTNHRRDETRHINKADKNAEQTETGMLFEGNGELEAVLVAQNQNKDGIDSGHKDGIDNGHKDEIDNGHDEIDNGNEDDNDDEIFKKSHSESQDEDTDE</sequence>
<keyword evidence="3" id="KW-1133">Transmembrane helix</keyword>
<dbReference type="Proteomes" id="UP001189624">
    <property type="component" value="Chromosome 11"/>
</dbReference>
<organism evidence="4 5">
    <name type="scientific">Sphenostylis stenocarpa</name>
    <dbReference type="NCBI Taxonomy" id="92480"/>
    <lineage>
        <taxon>Eukaryota</taxon>
        <taxon>Viridiplantae</taxon>
        <taxon>Streptophyta</taxon>
        <taxon>Embryophyta</taxon>
        <taxon>Tracheophyta</taxon>
        <taxon>Spermatophyta</taxon>
        <taxon>Magnoliopsida</taxon>
        <taxon>eudicotyledons</taxon>
        <taxon>Gunneridae</taxon>
        <taxon>Pentapetalae</taxon>
        <taxon>rosids</taxon>
        <taxon>fabids</taxon>
        <taxon>Fabales</taxon>
        <taxon>Fabaceae</taxon>
        <taxon>Papilionoideae</taxon>
        <taxon>50 kb inversion clade</taxon>
        <taxon>NPAAA clade</taxon>
        <taxon>indigoferoid/millettioid clade</taxon>
        <taxon>Phaseoleae</taxon>
        <taxon>Sphenostylis</taxon>
    </lineage>
</organism>
<feature type="coiled-coil region" evidence="1">
    <location>
        <begin position="97"/>
        <end position="204"/>
    </location>
</feature>
<evidence type="ECO:0000313" key="5">
    <source>
        <dbReference type="Proteomes" id="UP001189624"/>
    </source>
</evidence>
<keyword evidence="3" id="KW-0812">Transmembrane</keyword>
<evidence type="ECO:0000256" key="1">
    <source>
        <dbReference type="SAM" id="Coils"/>
    </source>
</evidence>
<feature type="region of interest" description="Disordered" evidence="2">
    <location>
        <begin position="220"/>
        <end position="363"/>
    </location>
</feature>
<evidence type="ECO:0000313" key="4">
    <source>
        <dbReference type="EMBL" id="CAJ1978977.1"/>
    </source>
</evidence>
<feature type="compositionally biased region" description="Basic and acidic residues" evidence="2">
    <location>
        <begin position="354"/>
        <end position="363"/>
    </location>
</feature>
<feature type="compositionally biased region" description="Polar residues" evidence="2">
    <location>
        <begin position="310"/>
        <end position="319"/>
    </location>
</feature>
<evidence type="ECO:0000256" key="2">
    <source>
        <dbReference type="SAM" id="MobiDB-lite"/>
    </source>
</evidence>
<feature type="compositionally biased region" description="Basic and acidic residues" evidence="2">
    <location>
        <begin position="469"/>
        <end position="494"/>
    </location>
</feature>
<feature type="compositionally biased region" description="Basic residues" evidence="2">
    <location>
        <begin position="325"/>
        <end position="342"/>
    </location>
</feature>
<name>A0AA87B9H8_9FABA</name>
<feature type="region of interest" description="Disordered" evidence="2">
    <location>
        <begin position="414"/>
        <end position="521"/>
    </location>
</feature>
<dbReference type="Gramene" id="rna-AYBTSS11_LOCUS31185">
    <property type="protein sequence ID" value="CAJ1978977.1"/>
    <property type="gene ID" value="gene-AYBTSS11_LOCUS31185"/>
</dbReference>
<dbReference type="AlphaFoldDB" id="A0AA87B9H8"/>
<feature type="region of interest" description="Disordered" evidence="2">
    <location>
        <begin position="377"/>
        <end position="398"/>
    </location>
</feature>
<feature type="compositionally biased region" description="Basic and acidic residues" evidence="2">
    <location>
        <begin position="228"/>
        <end position="277"/>
    </location>
</feature>
<keyword evidence="1" id="KW-0175">Coiled coil</keyword>